<comment type="caution">
    <text evidence="1">The sequence shown here is derived from an EMBL/GenBank/DDBJ whole genome shotgun (WGS) entry which is preliminary data.</text>
</comment>
<reference evidence="1 2" key="1">
    <citation type="submission" date="2018-12" db="EMBL/GenBank/DDBJ databases">
        <title>Glycomyces sp. YIM 121974 draft genome.</title>
        <authorList>
            <person name="Li Q."/>
        </authorList>
    </citation>
    <scope>NUCLEOTIDE SEQUENCE [LARGE SCALE GENOMIC DNA]</scope>
    <source>
        <strain evidence="1 2">YIM 121974</strain>
    </source>
</reference>
<gene>
    <name evidence="1" type="ORF">EIW28_06190</name>
</gene>
<dbReference type="SUPFAM" id="SSF47413">
    <property type="entry name" value="lambda repressor-like DNA-binding domains"/>
    <property type="match status" value="1"/>
</dbReference>
<dbReference type="InterPro" id="IPR010982">
    <property type="entry name" value="Lambda_DNA-bd_dom_sf"/>
</dbReference>
<dbReference type="SUPFAM" id="SSF48452">
    <property type="entry name" value="TPR-like"/>
    <property type="match status" value="1"/>
</dbReference>
<protein>
    <submittedName>
        <fullName evidence="1">XRE family transcriptional regulator</fullName>
    </submittedName>
</protein>
<evidence type="ECO:0000313" key="2">
    <source>
        <dbReference type="Proteomes" id="UP000277256"/>
    </source>
</evidence>
<organism evidence="1 2">
    <name type="scientific">Glycomyces terrestris</name>
    <dbReference type="NCBI Taxonomy" id="2493553"/>
    <lineage>
        <taxon>Bacteria</taxon>
        <taxon>Bacillati</taxon>
        <taxon>Actinomycetota</taxon>
        <taxon>Actinomycetes</taxon>
        <taxon>Glycomycetales</taxon>
        <taxon>Glycomycetaceae</taxon>
        <taxon>Glycomyces</taxon>
    </lineage>
</organism>
<proteinExistence type="predicted"/>
<name>A0A426UZX6_9ACTN</name>
<keyword evidence="2" id="KW-1185">Reference proteome</keyword>
<dbReference type="Gene3D" id="1.25.40.10">
    <property type="entry name" value="Tetratricopeptide repeat domain"/>
    <property type="match status" value="1"/>
</dbReference>
<dbReference type="Proteomes" id="UP000277256">
    <property type="component" value="Unassembled WGS sequence"/>
</dbReference>
<dbReference type="EMBL" id="RSEB01000002">
    <property type="protein sequence ID" value="RRS00178.1"/>
    <property type="molecule type" value="Genomic_DNA"/>
</dbReference>
<sequence>MLVASSTAKPTGRLKPSTRCLQMTPGQQLRAARTAVDLSLGDMARRLPWSKAALGFYETDHRPVPNEVIAAYREVVAHERHRLAEEDVIRRRALLSLGVSSIPGLLAVDSGPTAAPQRIGAGDVSAVKDMIALFSRADQRRGGGHARNALAEYLKTDVSEALAGTFRSEAVRQQLFSAAGEASYLVGWMAFDDGRHQEAHQAFALAVELASEAGDAPLSGHVLRAMAHQANDLGQTANAVNFSAASITGPSIELATPRERALLRVVRARTLVSAGEHRAAAKVLLQAEDDLVSADPGIEEPDRVFFFGEASLAHETACALRDMGDLDGAAREFERSVNARRAETFARTHAVTLGYLAEVFAQQGELESACDAWSRALDAMNGIRSGRARSVVRTLITTLDSHQGADVDAAVELRARAEDLLLASR</sequence>
<dbReference type="AlphaFoldDB" id="A0A426UZX6"/>
<dbReference type="GO" id="GO:0003677">
    <property type="term" value="F:DNA binding"/>
    <property type="evidence" value="ECO:0007669"/>
    <property type="project" value="InterPro"/>
</dbReference>
<evidence type="ECO:0000313" key="1">
    <source>
        <dbReference type="EMBL" id="RRS00178.1"/>
    </source>
</evidence>
<accession>A0A426UZX6</accession>
<dbReference type="InterPro" id="IPR011990">
    <property type="entry name" value="TPR-like_helical_dom_sf"/>
</dbReference>